<dbReference type="AlphaFoldDB" id="A0A3G9JUH5"/>
<dbReference type="KEGG" id="ebm:SG0102_14880"/>
<dbReference type="PANTHER" id="PTHR30217">
    <property type="entry name" value="PEPTIDASE U32 FAMILY"/>
    <property type="match status" value="1"/>
</dbReference>
<dbReference type="RefSeq" id="WP_125119407.1">
    <property type="nucleotide sequence ID" value="NZ_AP019309.1"/>
</dbReference>
<gene>
    <name evidence="2" type="ORF">SG0102_14880</name>
</gene>
<dbReference type="InterPro" id="IPR020988">
    <property type="entry name" value="Pept_U32_collagenase"/>
</dbReference>
<dbReference type="PANTHER" id="PTHR30217:SF10">
    <property type="entry name" value="23S RRNA 5-HYDROXYCYTIDINE C2501 SYNTHASE"/>
    <property type="match status" value="1"/>
</dbReference>
<sequence length="764" mass="87251">MKKKLELLAPAGDMASLKAAIASGANAIYLGGNAFSARAYAKNFNREELKEAVAYAHLRDVKIHVTCNILYKDEEYEQLLDYIDYLYTIGVDAILIQDIGLLKLVRQYYPDFEVHVSTQMSLTSLAAVRYFEKLGVTRVVLARETPLENIRHICENSPLEVEVFAHGAICVAYSGQCLMSSMIGKRSGNRGACAQPCRLPYTLKEDGQTLNKEPVYLISPRDLCTIDHMQDFIEAGVTSIKLEGRMKKPEYVAAIVKGYRKAIDYVYDQTPDYTKEDVNDMKQMFNRQYTHGYAFSDYKLVDGDFPGNRGMPLGEVMGYSKKHRTVRLHLTHELNQGDSILLTAIDAGRPVNKMYQRGKLVNQALPGEDVDIEFDTYCDHGEVRKTVSTKLIKSLDTLIHQPRSYRILDLELYAYEGAPLTLVGRCDGLSVEASLEENYHHVKPLTDERIKAQLGKLGATVYKPGDITIYRNEDVAMKVSSLNALRREVTTKMDQALMNVQRSGKTLTLPAPIMQPYEKRMIITVHTLAQLEALMDHYEYLYYYYDEYIEDALALFAKHHHVAGVYLPRILYDQEINDLQKHLQDVSRVIVNDYGTLELFQGRDVILGPGMNIFNHYSANSFDQSAIISYECDASALEMMKQVSHEMILPVYGYIENMVLEHCVVSQYYHHKKIPHCNKCKGHTYELVDRKQVGFKVFTDAYCRNHILHNVPLYIRHHQRYPFSAFVMFYDEKNPLALMRQIEAEKALADGNNQPILTTKGYLK</sequence>
<feature type="domain" description="Peptidase U32 collagenase" evidence="1">
    <location>
        <begin position="385"/>
        <end position="497"/>
    </location>
</feature>
<dbReference type="PROSITE" id="PS01276">
    <property type="entry name" value="PEPTIDASE_U32"/>
    <property type="match status" value="1"/>
</dbReference>
<proteinExistence type="predicted"/>
<accession>A0A3G9JUH5</accession>
<dbReference type="Pfam" id="PF01136">
    <property type="entry name" value="Peptidase_U32"/>
    <property type="match status" value="1"/>
</dbReference>
<name>A0A3G9JUH5_9FIRM</name>
<dbReference type="EMBL" id="AP019309">
    <property type="protein sequence ID" value="BBH26554.1"/>
    <property type="molecule type" value="Genomic_DNA"/>
</dbReference>
<dbReference type="Proteomes" id="UP000268059">
    <property type="component" value="Chromosome"/>
</dbReference>
<dbReference type="Pfam" id="PF12392">
    <property type="entry name" value="DUF3656"/>
    <property type="match status" value="1"/>
</dbReference>
<evidence type="ECO:0000259" key="1">
    <source>
        <dbReference type="Pfam" id="PF12392"/>
    </source>
</evidence>
<reference evidence="2 3" key="1">
    <citation type="submission" date="2018-11" db="EMBL/GenBank/DDBJ databases">
        <title>Novel Erysipelotrichaceae bacterium isolated from small intestine of a swine.</title>
        <authorList>
            <person name="Kim J.S."/>
            <person name="Choe H."/>
            <person name="Lee Y.R."/>
            <person name="Kim K.M."/>
            <person name="Park D.S."/>
        </authorList>
    </citation>
    <scope>NUCLEOTIDE SEQUENCE [LARGE SCALE GENOMIC DNA]</scope>
    <source>
        <strain evidence="2 3">SG0102</strain>
    </source>
</reference>
<dbReference type="OrthoDB" id="9807498at2"/>
<dbReference type="InterPro" id="IPR051454">
    <property type="entry name" value="RNA/ubiquinone_mod_enzymes"/>
</dbReference>
<evidence type="ECO:0000313" key="2">
    <source>
        <dbReference type="EMBL" id="BBH26554.1"/>
    </source>
</evidence>
<evidence type="ECO:0000313" key="3">
    <source>
        <dbReference type="Proteomes" id="UP000268059"/>
    </source>
</evidence>
<dbReference type="InterPro" id="IPR036822">
    <property type="entry name" value="CutC-like_dom_sf"/>
</dbReference>
<keyword evidence="3" id="KW-1185">Reference proteome</keyword>
<organism evidence="2 3">
    <name type="scientific">Intestinibaculum porci</name>
    <dbReference type="NCBI Taxonomy" id="2487118"/>
    <lineage>
        <taxon>Bacteria</taxon>
        <taxon>Bacillati</taxon>
        <taxon>Bacillota</taxon>
        <taxon>Erysipelotrichia</taxon>
        <taxon>Erysipelotrichales</taxon>
        <taxon>Erysipelotrichaceae</taxon>
        <taxon>Intestinibaculum</taxon>
    </lineage>
</organism>
<dbReference type="InParanoid" id="A0A3G9JUH5"/>
<protein>
    <submittedName>
        <fullName evidence="2">Peptidase U32</fullName>
    </submittedName>
</protein>
<dbReference type="InterPro" id="IPR001539">
    <property type="entry name" value="Peptidase_U32"/>
</dbReference>
<dbReference type="SUPFAM" id="SSF110395">
    <property type="entry name" value="CutC-like"/>
    <property type="match status" value="1"/>
</dbReference>